<evidence type="ECO:0000256" key="11">
    <source>
        <dbReference type="ARBA" id="ARBA00023136"/>
    </source>
</evidence>
<feature type="compositionally biased region" description="Polar residues" evidence="15">
    <location>
        <begin position="969"/>
        <end position="983"/>
    </location>
</feature>
<evidence type="ECO:0000256" key="6">
    <source>
        <dbReference type="ARBA" id="ARBA00022676"/>
    </source>
</evidence>
<keyword evidence="6" id="KW-0328">Glycosyltransferase</keyword>
<dbReference type="Pfam" id="PF05691">
    <property type="entry name" value="Raffinose_syn"/>
    <property type="match status" value="1"/>
</dbReference>
<keyword evidence="10 16" id="KW-1133">Transmembrane helix</keyword>
<accession>A0A9J5YBE0</accession>
<feature type="transmembrane region" description="Helical" evidence="16">
    <location>
        <begin position="776"/>
        <end position="795"/>
    </location>
</feature>
<dbReference type="PANTHER" id="PTHR31268">
    <property type="match status" value="1"/>
</dbReference>
<keyword evidence="9 16" id="KW-0812">Transmembrane</keyword>
<feature type="transmembrane region" description="Helical" evidence="16">
    <location>
        <begin position="831"/>
        <end position="850"/>
    </location>
</feature>
<comment type="catalytic activity">
    <reaction evidence="14">
        <text>alpha-D-galactosyl-(1-&gt;3)-1D-myo-inositol + sucrose = raffinose + myo-inositol</text>
        <dbReference type="Rhea" id="RHEA:20161"/>
        <dbReference type="ChEBI" id="CHEBI:16634"/>
        <dbReference type="ChEBI" id="CHEBI:17268"/>
        <dbReference type="ChEBI" id="CHEBI:17505"/>
        <dbReference type="ChEBI" id="CHEBI:17992"/>
        <dbReference type="EC" id="2.4.1.82"/>
    </reaction>
</comment>
<dbReference type="EMBL" id="JACXVP010000007">
    <property type="protein sequence ID" value="KAG5598035.1"/>
    <property type="molecule type" value="Genomic_DNA"/>
</dbReference>
<evidence type="ECO:0000256" key="13">
    <source>
        <dbReference type="ARBA" id="ARBA00025404"/>
    </source>
</evidence>
<comment type="similarity">
    <text evidence="4">Belongs to the oleosin family.</text>
</comment>
<comment type="caution">
    <text evidence="17">The sequence shown here is derived from an EMBL/GenBank/DDBJ whole genome shotgun (WGS) entry which is preliminary data.</text>
</comment>
<dbReference type="PANTHER" id="PTHR31268:SF29">
    <property type="entry name" value="GALACTINOL--SUCROSE GALACTOSYLTRANSFERASE 1-RELATED"/>
    <property type="match status" value="1"/>
</dbReference>
<keyword evidence="8" id="KW-0808">Transferase</keyword>
<evidence type="ECO:0000256" key="12">
    <source>
        <dbReference type="ARBA" id="ARBA00023277"/>
    </source>
</evidence>
<dbReference type="EC" id="2.4.1.82" evidence="5"/>
<evidence type="ECO:0000256" key="1">
    <source>
        <dbReference type="ARBA" id="ARBA00004141"/>
    </source>
</evidence>
<feature type="region of interest" description="Disordered" evidence="15">
    <location>
        <begin position="881"/>
        <end position="916"/>
    </location>
</feature>
<comment type="function">
    <text evidence="13">Transglycosidase operating by a ping-pong reaction mechanism. Involved in the synthesis of raffinose, a major soluble carbohydrate in seeds, roots and tubers.</text>
</comment>
<evidence type="ECO:0000256" key="7">
    <source>
        <dbReference type="ARBA" id="ARBA00022677"/>
    </source>
</evidence>
<evidence type="ECO:0000256" key="15">
    <source>
        <dbReference type="SAM" id="MobiDB-lite"/>
    </source>
</evidence>
<evidence type="ECO:0000256" key="4">
    <source>
        <dbReference type="ARBA" id="ARBA00010858"/>
    </source>
</evidence>
<evidence type="ECO:0000313" key="17">
    <source>
        <dbReference type="EMBL" id="KAG5598035.1"/>
    </source>
</evidence>
<dbReference type="FunFam" id="3.20.20.70:FF:000129">
    <property type="entry name" value="Probable galactinol--sucrose galactosyltransferase 1"/>
    <property type="match status" value="1"/>
</dbReference>
<dbReference type="InterPro" id="IPR000136">
    <property type="entry name" value="Oleosin"/>
</dbReference>
<dbReference type="InterPro" id="IPR017853">
    <property type="entry name" value="GH"/>
</dbReference>
<evidence type="ECO:0000313" key="18">
    <source>
        <dbReference type="Proteomes" id="UP000824120"/>
    </source>
</evidence>
<dbReference type="GO" id="GO:0016020">
    <property type="term" value="C:membrane"/>
    <property type="evidence" value="ECO:0007669"/>
    <property type="project" value="UniProtKB-SubCell"/>
</dbReference>
<evidence type="ECO:0000256" key="3">
    <source>
        <dbReference type="ARBA" id="ARBA00007240"/>
    </source>
</evidence>
<reference evidence="17 18" key="1">
    <citation type="submission" date="2020-09" db="EMBL/GenBank/DDBJ databases">
        <title>De no assembly of potato wild relative species, Solanum commersonii.</title>
        <authorList>
            <person name="Cho K."/>
        </authorList>
    </citation>
    <scope>NUCLEOTIDE SEQUENCE [LARGE SCALE GENOMIC DNA]</scope>
    <source>
        <strain evidence="17">LZ3.2</strain>
        <tissue evidence="17">Leaf</tissue>
    </source>
</reference>
<feature type="compositionally biased region" description="Polar residues" evidence="15">
    <location>
        <begin position="902"/>
        <end position="915"/>
    </location>
</feature>
<gene>
    <name evidence="17" type="ORF">H5410_039267</name>
</gene>
<dbReference type="InterPro" id="IPR008811">
    <property type="entry name" value="Glycosyl_hydrolases_36"/>
</dbReference>
<dbReference type="OrthoDB" id="4664297at2759"/>
<comment type="similarity">
    <text evidence="3">Belongs to the glycosyl hydrolases 36 family.</text>
</comment>
<dbReference type="SUPFAM" id="SSF51445">
    <property type="entry name" value="(Trans)glycosidases"/>
    <property type="match status" value="1"/>
</dbReference>
<dbReference type="GO" id="GO:0047274">
    <property type="term" value="F:galactinol-sucrose galactosyltransferase activity"/>
    <property type="evidence" value="ECO:0007669"/>
    <property type="project" value="UniProtKB-EC"/>
</dbReference>
<keyword evidence="18" id="KW-1185">Reference proteome</keyword>
<name>A0A9J5YBE0_SOLCO</name>
<protein>
    <recommendedName>
        <fullName evidence="5">galactinol--sucrose galactosyltransferase</fullName>
        <ecNumber evidence="5">2.4.1.82</ecNumber>
    </recommendedName>
</protein>
<dbReference type="GO" id="GO:0048608">
    <property type="term" value="P:reproductive structure development"/>
    <property type="evidence" value="ECO:0007669"/>
    <property type="project" value="UniProtKB-ARBA"/>
</dbReference>
<proteinExistence type="inferred from homology"/>
<evidence type="ECO:0000256" key="9">
    <source>
        <dbReference type="ARBA" id="ARBA00022692"/>
    </source>
</evidence>
<keyword evidence="11 16" id="KW-0472">Membrane</keyword>
<feature type="transmembrane region" description="Helical" evidence="16">
    <location>
        <begin position="802"/>
        <end position="825"/>
    </location>
</feature>
<dbReference type="GO" id="GO:0009791">
    <property type="term" value="P:post-embryonic development"/>
    <property type="evidence" value="ECO:0007669"/>
    <property type="project" value="UniProtKB-ARBA"/>
</dbReference>
<dbReference type="GO" id="GO:0012511">
    <property type="term" value="C:monolayer-surrounded lipid storage body"/>
    <property type="evidence" value="ECO:0007669"/>
    <property type="project" value="InterPro"/>
</dbReference>
<evidence type="ECO:0000256" key="16">
    <source>
        <dbReference type="SAM" id="Phobius"/>
    </source>
</evidence>
<dbReference type="Proteomes" id="UP000824120">
    <property type="component" value="Chromosome 7"/>
</dbReference>
<feature type="region of interest" description="Disordered" evidence="15">
    <location>
        <begin position="960"/>
        <end position="983"/>
    </location>
</feature>
<evidence type="ECO:0000256" key="8">
    <source>
        <dbReference type="ARBA" id="ARBA00022679"/>
    </source>
</evidence>
<keyword evidence="7" id="KW-0551">Lipid droplet</keyword>
<dbReference type="InterPro" id="IPR013785">
    <property type="entry name" value="Aldolase_TIM"/>
</dbReference>
<organism evidence="17 18">
    <name type="scientific">Solanum commersonii</name>
    <name type="common">Commerson's wild potato</name>
    <name type="synonym">Commerson's nightshade</name>
    <dbReference type="NCBI Taxonomy" id="4109"/>
    <lineage>
        <taxon>Eukaryota</taxon>
        <taxon>Viridiplantae</taxon>
        <taxon>Streptophyta</taxon>
        <taxon>Embryophyta</taxon>
        <taxon>Tracheophyta</taxon>
        <taxon>Spermatophyta</taxon>
        <taxon>Magnoliopsida</taxon>
        <taxon>eudicotyledons</taxon>
        <taxon>Gunneridae</taxon>
        <taxon>Pentapetalae</taxon>
        <taxon>asterids</taxon>
        <taxon>lamiids</taxon>
        <taxon>Solanales</taxon>
        <taxon>Solanaceae</taxon>
        <taxon>Solanoideae</taxon>
        <taxon>Solaneae</taxon>
        <taxon>Solanum</taxon>
    </lineage>
</organism>
<evidence type="ECO:0000256" key="5">
    <source>
        <dbReference type="ARBA" id="ARBA00012708"/>
    </source>
</evidence>
<evidence type="ECO:0000256" key="10">
    <source>
        <dbReference type="ARBA" id="ARBA00022989"/>
    </source>
</evidence>
<dbReference type="Gene3D" id="3.20.20.70">
    <property type="entry name" value="Aldolase class I"/>
    <property type="match status" value="1"/>
</dbReference>
<evidence type="ECO:0000256" key="2">
    <source>
        <dbReference type="ARBA" id="ARBA00004502"/>
    </source>
</evidence>
<dbReference type="Pfam" id="PF01277">
    <property type="entry name" value="Oleosin"/>
    <property type="match status" value="1"/>
</dbReference>
<comment type="subcellular location">
    <subcellularLocation>
        <location evidence="2">Lipid droplet</location>
    </subcellularLocation>
    <subcellularLocation>
        <location evidence="1">Membrane</location>
        <topology evidence="1">Multi-pass membrane protein</topology>
    </subcellularLocation>
</comment>
<sequence length="983" mass="108350">MTVGAGICVAERKLNVLGQSILTDVDENIIVTQPNGEAFTNGAFLGVNSDRVGSYRVFPIGKLQGLRFMCGFRFKLWWMTQRMGTSGQDIPFETQFLIVEGNDGSNFDQDNQQNSALYVVFLPILEGDFRAVLQGNSNDELEICLESGDPAVQDFEGSHLVYVAAGPDPFDVITNAVKTVERHLQTFCHRERKKMPDMLNWFGWCTWDAFYTTVSSEGVKQGLESLEKGGIPPKFVLIDDGWQSVSMDPNGIESIADNHANFANRLTHIKENHKFQKNGEEGHRVNDPAMGLRHVVTNIKDQHNLKYVYMWHALAGYWGGVRPGVPGMEHYESKLSFPVSSPGTESQEPDDALSSLIKNGLGLVNPEKVLYFYNELHSYLASAGIDGVKVDVQNILETLGAGHGGRVKLARKYHQALEASIARNFPDNGIISCMSHSNDSLFSAKRSAVIRASDDFWPRDPASHTIHIASVAYNTIFLGEFMQPDWDMFHSVHPMAEYHGAARAVGGCAIYVSDKPGQHDFNLLKKLVLPDGSIIRAKLPGRPSRDCLFSDPARDGISLLKIWNLNDFNGVVGVFNCQGAGWCKVGKKNLIHDCQPGTITGIVRTNDVNYLPRIAHDGWTGDAILYSHLHRELINLPKNASIPITLHAREYEVFTVVPINEMSTGSRFAPVGLVNMFNSGGAIKELKYETEGKCGLVSMKVRGCGMFGAYSSGKPKRIQVDNEEVHFDYDESSGLITINIRVPDEELYLWDVKVEIVEKKIFGEMMEVNPTRKTKIWATLAGIAIEAPILGLMGFSFLSSIILLVVTSPLLIIFSPLLIGAAAVFGVAMAGFGVAGVTAGLGLSSFVLVYRSVLKGRITGGEYGGGADDAPVIVDKMIQPAETEEEEHDTEVAGTEDRTEAIKQQQPQQGSTSSEPVHVDRIVELFESLKEHPHDQNETATIVHVVTVEVDDDELEENQHNKDMATSGVYLQQNVPRQIPQET</sequence>
<keyword evidence="12" id="KW-0119">Carbohydrate metabolism</keyword>
<evidence type="ECO:0000256" key="14">
    <source>
        <dbReference type="ARBA" id="ARBA00049426"/>
    </source>
</evidence>
<dbReference type="AlphaFoldDB" id="A0A9J5YBE0"/>